<gene>
    <name evidence="4" type="ORF">ODALV1_LOCUS4720</name>
</gene>
<name>A0ABP1PWU5_9HEXA</name>
<evidence type="ECO:0008006" key="6">
    <source>
        <dbReference type="Google" id="ProtNLM"/>
    </source>
</evidence>
<evidence type="ECO:0000256" key="3">
    <source>
        <dbReference type="ARBA" id="ARBA00023054"/>
    </source>
</evidence>
<evidence type="ECO:0000256" key="1">
    <source>
        <dbReference type="ARBA" id="ARBA00006788"/>
    </source>
</evidence>
<evidence type="ECO:0000313" key="5">
    <source>
        <dbReference type="Proteomes" id="UP001642540"/>
    </source>
</evidence>
<dbReference type="PANTHER" id="PTHR12394">
    <property type="entry name" value="ZYGIN"/>
    <property type="match status" value="1"/>
</dbReference>
<protein>
    <recommendedName>
        <fullName evidence="6">Fasciculation and elongation protein zeta-2</fullName>
    </recommendedName>
</protein>
<proteinExistence type="inferred from homology"/>
<dbReference type="Proteomes" id="UP001642540">
    <property type="component" value="Unassembled WGS sequence"/>
</dbReference>
<comment type="similarity">
    <text evidence="1">Belongs to the zygin family.</text>
</comment>
<reference evidence="4 5" key="1">
    <citation type="submission" date="2024-08" db="EMBL/GenBank/DDBJ databases">
        <authorList>
            <person name="Cucini C."/>
            <person name="Frati F."/>
        </authorList>
    </citation>
    <scope>NUCLEOTIDE SEQUENCE [LARGE SCALE GENOMIC DNA]</scope>
</reference>
<evidence type="ECO:0000313" key="4">
    <source>
        <dbReference type="EMBL" id="CAL8080729.1"/>
    </source>
</evidence>
<dbReference type="Pfam" id="PF07763">
    <property type="entry name" value="FEZ"/>
    <property type="match status" value="1"/>
</dbReference>
<organism evidence="4 5">
    <name type="scientific">Orchesella dallaii</name>
    <dbReference type="NCBI Taxonomy" id="48710"/>
    <lineage>
        <taxon>Eukaryota</taxon>
        <taxon>Metazoa</taxon>
        <taxon>Ecdysozoa</taxon>
        <taxon>Arthropoda</taxon>
        <taxon>Hexapoda</taxon>
        <taxon>Collembola</taxon>
        <taxon>Entomobryomorpha</taxon>
        <taxon>Entomobryoidea</taxon>
        <taxon>Orchesellidae</taxon>
        <taxon>Orchesellinae</taxon>
        <taxon>Orchesella</taxon>
    </lineage>
</organism>
<dbReference type="PANTHER" id="PTHR12394:SF12">
    <property type="entry name" value="LD08195P"/>
    <property type="match status" value="1"/>
</dbReference>
<accession>A0ABP1PWU5</accession>
<sequence length="428" mass="47403">MEELKFEAPLAQLESEDFMDLCSDFQSLCDLKNNGNSNTISGFAGLVNYAGQKGSTMTMSGSSATSASSSLTSSMSSSLGNGIGIGNANFISSKPGLETLKKALDEENNDVVVVDGDSNFTETFSGSLEDLVNTFDEKITKCFCNYDENTEKLAPVQMRTQEELVNECQMWWTITGNYGNILPIDWSKTYARKLQIPALNLNEQVKAEEEEYTSLSDEDEAVASDLDMHSLILGRSHETEPEPPTADEVIKEIDFIMQDSPASECCCDESGACNCQERCEKGKHCSAPFYQEKLNELSLSELNEVLLELEAQIKDLSEVLIAELALRDELEFEKELKNSFIQQLLLVQTKRRQHNLDRKRNKNGDKAAPNGVQQSKYLTTVIPYHAANGPPENATLQVLIKILKAIEQDSPAVPTLLTDYILKVLCPT</sequence>
<dbReference type="EMBL" id="CAXLJM020000014">
    <property type="protein sequence ID" value="CAL8080729.1"/>
    <property type="molecule type" value="Genomic_DNA"/>
</dbReference>
<keyword evidence="5" id="KW-1185">Reference proteome</keyword>
<evidence type="ECO:0000256" key="2">
    <source>
        <dbReference type="ARBA" id="ARBA00022553"/>
    </source>
</evidence>
<keyword evidence="2" id="KW-0597">Phosphoprotein</keyword>
<dbReference type="InterPro" id="IPR011680">
    <property type="entry name" value="FEZ"/>
</dbReference>
<comment type="caution">
    <text evidence="4">The sequence shown here is derived from an EMBL/GenBank/DDBJ whole genome shotgun (WGS) entry which is preliminary data.</text>
</comment>
<keyword evidence="3" id="KW-0175">Coiled coil</keyword>